<evidence type="ECO:0000313" key="25">
    <source>
        <dbReference type="Proteomes" id="UP000653305"/>
    </source>
</evidence>
<dbReference type="Gene3D" id="1.10.510.10">
    <property type="entry name" value="Transferase(Phosphotransferase) domain 1"/>
    <property type="match status" value="1"/>
</dbReference>
<proteinExistence type="inferred from homology"/>
<keyword evidence="8 22" id="KW-0732">Signal</keyword>
<organism evidence="24 25">
    <name type="scientific">Phtheirospermum japonicum</name>
    <dbReference type="NCBI Taxonomy" id="374723"/>
    <lineage>
        <taxon>Eukaryota</taxon>
        <taxon>Viridiplantae</taxon>
        <taxon>Streptophyta</taxon>
        <taxon>Embryophyta</taxon>
        <taxon>Tracheophyta</taxon>
        <taxon>Spermatophyta</taxon>
        <taxon>Magnoliopsida</taxon>
        <taxon>eudicotyledons</taxon>
        <taxon>Gunneridae</taxon>
        <taxon>Pentapetalae</taxon>
        <taxon>asterids</taxon>
        <taxon>lamiids</taxon>
        <taxon>Lamiales</taxon>
        <taxon>Orobanchaceae</taxon>
        <taxon>Orobanchaceae incertae sedis</taxon>
        <taxon>Phtheirospermum</taxon>
    </lineage>
</organism>
<dbReference type="FunFam" id="3.30.200.20:FF:000226">
    <property type="entry name" value="receptor protein kinase TMK1"/>
    <property type="match status" value="1"/>
</dbReference>
<keyword evidence="11 24" id="KW-0418">Kinase</keyword>
<keyword evidence="6" id="KW-0808">Transferase</keyword>
<evidence type="ECO:0000256" key="20">
    <source>
        <dbReference type="SAM" id="MobiDB-lite"/>
    </source>
</evidence>
<comment type="similarity">
    <text evidence="2">Belongs to the protein kinase superfamily. Ser/Thr protein kinase family.</text>
</comment>
<evidence type="ECO:0000256" key="6">
    <source>
        <dbReference type="ARBA" id="ARBA00022679"/>
    </source>
</evidence>
<reference evidence="24" key="1">
    <citation type="submission" date="2020-07" db="EMBL/GenBank/DDBJ databases">
        <title>Ethylene signaling mediates host invasion by parasitic plants.</title>
        <authorList>
            <person name="Yoshida S."/>
        </authorList>
    </citation>
    <scope>NUCLEOTIDE SEQUENCE</scope>
    <source>
        <strain evidence="24">Okayama</strain>
    </source>
</reference>
<dbReference type="GO" id="GO:0006952">
    <property type="term" value="P:defense response"/>
    <property type="evidence" value="ECO:0007669"/>
    <property type="project" value="UniProtKB-ARBA"/>
</dbReference>
<dbReference type="Proteomes" id="UP000653305">
    <property type="component" value="Unassembled WGS sequence"/>
</dbReference>
<evidence type="ECO:0000256" key="7">
    <source>
        <dbReference type="ARBA" id="ARBA00022692"/>
    </source>
</evidence>
<keyword evidence="13 21" id="KW-1133">Transmembrane helix</keyword>
<comment type="caution">
    <text evidence="24">The sequence shown here is derived from an EMBL/GenBank/DDBJ whole genome shotgun (WGS) entry which is preliminary data.</text>
</comment>
<evidence type="ECO:0000256" key="9">
    <source>
        <dbReference type="ARBA" id="ARBA00022737"/>
    </source>
</evidence>
<feature type="region of interest" description="Disordered" evidence="20">
    <location>
        <begin position="440"/>
        <end position="474"/>
    </location>
</feature>
<evidence type="ECO:0000259" key="23">
    <source>
        <dbReference type="PROSITE" id="PS50011"/>
    </source>
</evidence>
<sequence>MASRLLFFAVFSLLAAVGRAQSGDAAVMLELKKFLNDPSQLKWTDPDPCKWPLIQCSKGDDRVTRIQIGRQNLQGTLPADLNKLTSLQVFEVQGNKITGPLPSFAGLSSLQSLILSNNNFTSITPDFFNGMSSLQDVYLDYNPLKNWVIPDGLKNASTLRTFSATSANIAGPFPDFFGPDTFSSLTTLRLAFNYLEGPLPSTLAGSSIQSLWLNGQKSSSRLNGSIEVLQNMTQLTEVWLHSNAFSGPLPDFSVITGLQNLSLRDNTLTGPVPDSLVGLPSLMVVNLTNNMLQGKTPKFGGTVEVDMSNNSNSFCLSDPGVECDARVNILLNVTRDFGYPAQFAESWKENDPCSPPWKGITCNGANITVVNFHQLGLSGTISPSFSLLTSLQRLILSNNNLTGTIPTELTNLPSLVTLDVSNNQIYGKVPTFRNTVTVNTTGNTNIGKDAPPPSTHSGNGSSPGSSPGNGSGNSKSSVGVVVGSVIGGVCVLLFAGTLVFCLYRNKLKRSGRVQSPNAMVIHPRHSGSEDAVKITIAGSSVNGGGTSETYSHGSSGPSDLHIVEAGNMVISIQVLRSVTNNFSEQNILGRGGFGTVYKGELHDGTKIGVKRMESGVMSEKGLDEFKSEIAVLTKVRHRHLVALLGYCLDGNERLLVYEYMPQGTLSRFLFDWKEEGIKPLEWAKRLIIALDVGRGVEYLHGLAQQSFIHRDLKPSNILLGDDMRAKVADFGLVRLAPDGKNSVATKLAGTFGYLAPEYAVTGRVTTKIDVFSFGVILMEMITGRRALDQNLPDDQQHLVPWFRRMLINKDTFRKAIDPTLDLDEETYASIGTIAELAGHCTAREPYQRPDMGHAVNVLSSLAELWKPSEPADPDDVYGIDYDMTLPQALKKWQALEGMSGIDGSSSYIGSNDNTQTSIPTRPSGFADSFTSADGR</sequence>
<comment type="catalytic activity">
    <reaction evidence="19">
        <text>L-seryl-[protein] + ATP = O-phospho-L-seryl-[protein] + ADP + H(+)</text>
        <dbReference type="Rhea" id="RHEA:17989"/>
        <dbReference type="Rhea" id="RHEA-COMP:9863"/>
        <dbReference type="Rhea" id="RHEA-COMP:11604"/>
        <dbReference type="ChEBI" id="CHEBI:15378"/>
        <dbReference type="ChEBI" id="CHEBI:29999"/>
        <dbReference type="ChEBI" id="CHEBI:30616"/>
        <dbReference type="ChEBI" id="CHEBI:83421"/>
        <dbReference type="ChEBI" id="CHEBI:456216"/>
        <dbReference type="EC" id="2.7.11.1"/>
    </reaction>
</comment>
<keyword evidence="16 24" id="KW-0675">Receptor</keyword>
<dbReference type="GO" id="GO:0051707">
    <property type="term" value="P:response to other organism"/>
    <property type="evidence" value="ECO:0007669"/>
    <property type="project" value="UniProtKB-ARBA"/>
</dbReference>
<dbReference type="PROSITE" id="PS00108">
    <property type="entry name" value="PROTEIN_KINASE_ST"/>
    <property type="match status" value="1"/>
</dbReference>
<dbReference type="InterPro" id="IPR000719">
    <property type="entry name" value="Prot_kinase_dom"/>
</dbReference>
<evidence type="ECO:0000256" key="19">
    <source>
        <dbReference type="ARBA" id="ARBA00048679"/>
    </source>
</evidence>
<dbReference type="GO" id="GO:0016020">
    <property type="term" value="C:membrane"/>
    <property type="evidence" value="ECO:0007669"/>
    <property type="project" value="UniProtKB-SubCell"/>
</dbReference>
<keyword evidence="17" id="KW-0325">Glycoprotein</keyword>
<keyword evidence="7 21" id="KW-0812">Transmembrane</keyword>
<keyword evidence="4" id="KW-0723">Serine/threonine-protein kinase</keyword>
<feature type="compositionally biased region" description="Low complexity" evidence="20">
    <location>
        <begin position="457"/>
        <end position="474"/>
    </location>
</feature>
<evidence type="ECO:0000256" key="15">
    <source>
        <dbReference type="ARBA" id="ARBA00023157"/>
    </source>
</evidence>
<keyword evidence="9" id="KW-0677">Repeat</keyword>
<evidence type="ECO:0000256" key="5">
    <source>
        <dbReference type="ARBA" id="ARBA00022614"/>
    </source>
</evidence>
<dbReference type="InterPro" id="IPR011009">
    <property type="entry name" value="Kinase-like_dom_sf"/>
</dbReference>
<dbReference type="Gene3D" id="3.30.200.20">
    <property type="entry name" value="Phosphorylase Kinase, domain 1"/>
    <property type="match status" value="1"/>
</dbReference>
<keyword evidence="10" id="KW-0547">Nucleotide-binding</keyword>
<dbReference type="InterPro" id="IPR013210">
    <property type="entry name" value="LRR_N_plant-typ"/>
</dbReference>
<dbReference type="EMBL" id="BMAC01000065">
    <property type="protein sequence ID" value="GFP83589.1"/>
    <property type="molecule type" value="Genomic_DNA"/>
</dbReference>
<evidence type="ECO:0000256" key="13">
    <source>
        <dbReference type="ARBA" id="ARBA00022989"/>
    </source>
</evidence>
<dbReference type="Gene3D" id="3.80.10.10">
    <property type="entry name" value="Ribonuclease Inhibitor"/>
    <property type="match status" value="2"/>
</dbReference>
<evidence type="ECO:0000256" key="8">
    <source>
        <dbReference type="ARBA" id="ARBA00022729"/>
    </source>
</evidence>
<gene>
    <name evidence="24" type="ORF">PHJA_000502300</name>
</gene>
<dbReference type="PANTHER" id="PTHR47986:SF34">
    <property type="entry name" value="RECEPTOR-LIKE KINASE TMK2"/>
    <property type="match status" value="1"/>
</dbReference>
<evidence type="ECO:0000256" key="22">
    <source>
        <dbReference type="SAM" id="SignalP"/>
    </source>
</evidence>
<evidence type="ECO:0000256" key="12">
    <source>
        <dbReference type="ARBA" id="ARBA00022840"/>
    </source>
</evidence>
<evidence type="ECO:0000256" key="16">
    <source>
        <dbReference type="ARBA" id="ARBA00023170"/>
    </source>
</evidence>
<evidence type="ECO:0000256" key="1">
    <source>
        <dbReference type="ARBA" id="ARBA00004167"/>
    </source>
</evidence>
<dbReference type="GO" id="GO:0004674">
    <property type="term" value="F:protein serine/threonine kinase activity"/>
    <property type="evidence" value="ECO:0007669"/>
    <property type="project" value="UniProtKB-KW"/>
</dbReference>
<dbReference type="Pfam" id="PF08263">
    <property type="entry name" value="LRRNT_2"/>
    <property type="match status" value="2"/>
</dbReference>
<evidence type="ECO:0000256" key="14">
    <source>
        <dbReference type="ARBA" id="ARBA00023136"/>
    </source>
</evidence>
<dbReference type="Pfam" id="PF13855">
    <property type="entry name" value="LRR_8"/>
    <property type="match status" value="1"/>
</dbReference>
<feature type="signal peptide" evidence="22">
    <location>
        <begin position="1"/>
        <end position="20"/>
    </location>
</feature>
<dbReference type="Pfam" id="PF12799">
    <property type="entry name" value="LRR_4"/>
    <property type="match status" value="1"/>
</dbReference>
<evidence type="ECO:0000256" key="11">
    <source>
        <dbReference type="ARBA" id="ARBA00022777"/>
    </source>
</evidence>
<dbReference type="PROSITE" id="PS50011">
    <property type="entry name" value="PROTEIN_KINASE_DOM"/>
    <property type="match status" value="1"/>
</dbReference>
<dbReference type="InterPro" id="IPR008271">
    <property type="entry name" value="Ser/Thr_kinase_AS"/>
</dbReference>
<dbReference type="PANTHER" id="PTHR47986">
    <property type="entry name" value="OSJNBA0070M12.3 PROTEIN"/>
    <property type="match status" value="1"/>
</dbReference>
<dbReference type="PROSITE" id="PS51450">
    <property type="entry name" value="LRR"/>
    <property type="match status" value="1"/>
</dbReference>
<dbReference type="AlphaFoldDB" id="A0A830BE94"/>
<keyword evidence="15" id="KW-1015">Disulfide bond</keyword>
<dbReference type="SUPFAM" id="SSF52058">
    <property type="entry name" value="L domain-like"/>
    <property type="match status" value="1"/>
</dbReference>
<keyword evidence="25" id="KW-1185">Reference proteome</keyword>
<feature type="region of interest" description="Disordered" evidence="20">
    <location>
        <begin position="903"/>
        <end position="935"/>
    </location>
</feature>
<dbReference type="EC" id="2.7.11.1" evidence="3"/>
<dbReference type="Pfam" id="PF00069">
    <property type="entry name" value="Pkinase"/>
    <property type="match status" value="1"/>
</dbReference>
<accession>A0A830BE94</accession>
<feature type="compositionally biased region" description="Low complexity" evidence="20">
    <location>
        <begin position="903"/>
        <end position="913"/>
    </location>
</feature>
<dbReference type="InterPro" id="IPR032675">
    <property type="entry name" value="LRR_dom_sf"/>
</dbReference>
<dbReference type="FunFam" id="1.10.510.10:FF:000198">
    <property type="entry name" value="receptor protein kinase TMK1"/>
    <property type="match status" value="1"/>
</dbReference>
<evidence type="ECO:0000256" key="3">
    <source>
        <dbReference type="ARBA" id="ARBA00012513"/>
    </source>
</evidence>
<comment type="subcellular location">
    <subcellularLocation>
        <location evidence="1">Membrane</location>
        <topology evidence="1">Single-pass membrane protein</topology>
    </subcellularLocation>
</comment>
<comment type="catalytic activity">
    <reaction evidence="18">
        <text>L-threonyl-[protein] + ATP = O-phospho-L-threonyl-[protein] + ADP + H(+)</text>
        <dbReference type="Rhea" id="RHEA:46608"/>
        <dbReference type="Rhea" id="RHEA-COMP:11060"/>
        <dbReference type="Rhea" id="RHEA-COMP:11605"/>
        <dbReference type="ChEBI" id="CHEBI:15378"/>
        <dbReference type="ChEBI" id="CHEBI:30013"/>
        <dbReference type="ChEBI" id="CHEBI:30616"/>
        <dbReference type="ChEBI" id="CHEBI:61977"/>
        <dbReference type="ChEBI" id="CHEBI:456216"/>
        <dbReference type="EC" id="2.7.11.1"/>
    </reaction>
</comment>
<dbReference type="SMART" id="SM00369">
    <property type="entry name" value="LRR_TYP"/>
    <property type="match status" value="6"/>
</dbReference>
<dbReference type="FunFam" id="3.80.10.10:FF:000190">
    <property type="entry name" value="Receptor-like kinase TMK4"/>
    <property type="match status" value="1"/>
</dbReference>
<dbReference type="OrthoDB" id="1607253at2759"/>
<feature type="domain" description="Protein kinase" evidence="23">
    <location>
        <begin position="582"/>
        <end position="861"/>
    </location>
</feature>
<evidence type="ECO:0000256" key="21">
    <source>
        <dbReference type="SAM" id="Phobius"/>
    </source>
</evidence>
<keyword evidence="14 21" id="KW-0472">Membrane</keyword>
<evidence type="ECO:0000256" key="17">
    <source>
        <dbReference type="ARBA" id="ARBA00023180"/>
    </source>
</evidence>
<keyword evidence="12" id="KW-0067">ATP-binding</keyword>
<evidence type="ECO:0000256" key="18">
    <source>
        <dbReference type="ARBA" id="ARBA00047899"/>
    </source>
</evidence>
<dbReference type="InterPro" id="IPR052422">
    <property type="entry name" value="Auxin_Ser/Thr_Kinase"/>
</dbReference>
<evidence type="ECO:0000256" key="4">
    <source>
        <dbReference type="ARBA" id="ARBA00022527"/>
    </source>
</evidence>
<dbReference type="SMART" id="SM00220">
    <property type="entry name" value="S_TKc"/>
    <property type="match status" value="1"/>
</dbReference>
<evidence type="ECO:0000256" key="2">
    <source>
        <dbReference type="ARBA" id="ARBA00008684"/>
    </source>
</evidence>
<feature type="chain" id="PRO_5032915877" description="non-specific serine/threonine protein kinase" evidence="22">
    <location>
        <begin position="21"/>
        <end position="935"/>
    </location>
</feature>
<dbReference type="InterPro" id="IPR001611">
    <property type="entry name" value="Leu-rich_rpt"/>
</dbReference>
<dbReference type="InterPro" id="IPR003591">
    <property type="entry name" value="Leu-rich_rpt_typical-subtyp"/>
</dbReference>
<dbReference type="SUPFAM" id="SSF56112">
    <property type="entry name" value="Protein kinase-like (PK-like)"/>
    <property type="match status" value="1"/>
</dbReference>
<dbReference type="InterPro" id="IPR025875">
    <property type="entry name" value="Leu-rich_rpt_4"/>
</dbReference>
<evidence type="ECO:0000313" key="24">
    <source>
        <dbReference type="EMBL" id="GFP83589.1"/>
    </source>
</evidence>
<protein>
    <recommendedName>
        <fullName evidence="3">non-specific serine/threonine protein kinase</fullName>
        <ecNumber evidence="3">2.7.11.1</ecNumber>
    </recommendedName>
</protein>
<dbReference type="CDD" id="cd14066">
    <property type="entry name" value="STKc_IRAK"/>
    <property type="match status" value="1"/>
</dbReference>
<dbReference type="GO" id="GO:0005524">
    <property type="term" value="F:ATP binding"/>
    <property type="evidence" value="ECO:0007669"/>
    <property type="project" value="UniProtKB-KW"/>
</dbReference>
<evidence type="ECO:0000256" key="10">
    <source>
        <dbReference type="ARBA" id="ARBA00022741"/>
    </source>
</evidence>
<feature type="transmembrane region" description="Helical" evidence="21">
    <location>
        <begin position="478"/>
        <end position="503"/>
    </location>
</feature>
<keyword evidence="5" id="KW-0433">Leucine-rich repeat</keyword>
<name>A0A830BE94_9LAMI</name>
<dbReference type="FunFam" id="3.80.10.10:FF:000129">
    <property type="entry name" value="Leucine-rich repeat receptor-like kinase"/>
    <property type="match status" value="1"/>
</dbReference>